<feature type="domain" description="Heterokaryon incompatibility" evidence="1">
    <location>
        <begin position="275"/>
        <end position="443"/>
    </location>
</feature>
<name>A0A6A5TDN9_9PLEO</name>
<sequence>MATPSIHLTNPSSFCPICCNLSPLTIHHLIPRSDIICDTNRGVLNVALAKKNNLYDFNEDVPSWAGRTRFDYCSFRFLAALGELVRSGETGCATCGVLSEGVGRVCDGVGRGDREEVEVSVEFCRGDVVNVEVYRVLGGEEGDDVDDLDVDIFGDVLPGVKVREWCGDVDFYTLRGPWPTIGSTIKYERPSHEGRVWVGGQTRHIAPTLSISAATTLVKRWIDKCTSTHTHCNATNANHGSLLPKRVLAVGNEDNKGIHLFETSTPNTPHHTGPYIALSHCWGQSQHLTSTQSTVQNWKQNIPWDRLPRTFQDAIATTRSLGIPYIWIDSLCIIQDSATDWEAEAAKMGAIYNRAFLVISATSSVDGDGGLFFQRPSHVTITGVDGSDPSNAPFEIYARKYIGHIPFRWGPDAEAGSPVQHKVSTYALGPEYPLLTRAWCFQERLLGTKVLHFTRSEVVFECLTAVDCECGAMTDYEEEVVLPLRRHVASKLSDLERGHMDRYKSNDSVGFLQSTEIRSDLAASTLSPKDGFIRWRNLVAEYSAKSITHRKDWLPALAGLASKWHREASGVYFAGVWSRDVLRSLLWAAVYSVPDKSNGMGDMYIAPSWSWASIGREVSWIPPADDFFVDVDEDKSATRPKTHDVFGAVTGGWLHLTGLVAEAKLCKIHPSGPGERSYLGVLEANQEKEIFHVDDLKTCEQEVGSNVLWMKLCEDGGHERALILARVTDERLSELPEEVQMCPMVCRRIGIVQYVNKDFQYYLSEQLTKATMYVV</sequence>
<gene>
    <name evidence="2" type="ORF">CC80DRAFT_240840</name>
</gene>
<proteinExistence type="predicted"/>
<dbReference type="AlphaFoldDB" id="A0A6A5TDN9"/>
<protein>
    <submittedName>
        <fullName evidence="2">HET-domain-containing protein</fullName>
    </submittedName>
</protein>
<evidence type="ECO:0000259" key="1">
    <source>
        <dbReference type="Pfam" id="PF06985"/>
    </source>
</evidence>
<reference evidence="2" key="1">
    <citation type="journal article" date="2020" name="Stud. Mycol.">
        <title>101 Dothideomycetes genomes: a test case for predicting lifestyles and emergence of pathogens.</title>
        <authorList>
            <person name="Haridas S."/>
            <person name="Albert R."/>
            <person name="Binder M."/>
            <person name="Bloem J."/>
            <person name="Labutti K."/>
            <person name="Salamov A."/>
            <person name="Andreopoulos B."/>
            <person name="Baker S."/>
            <person name="Barry K."/>
            <person name="Bills G."/>
            <person name="Bluhm B."/>
            <person name="Cannon C."/>
            <person name="Castanera R."/>
            <person name="Culley D."/>
            <person name="Daum C."/>
            <person name="Ezra D."/>
            <person name="Gonzalez J."/>
            <person name="Henrissat B."/>
            <person name="Kuo A."/>
            <person name="Liang C."/>
            <person name="Lipzen A."/>
            <person name="Lutzoni F."/>
            <person name="Magnuson J."/>
            <person name="Mondo S."/>
            <person name="Nolan M."/>
            <person name="Ohm R."/>
            <person name="Pangilinan J."/>
            <person name="Park H.-J."/>
            <person name="Ramirez L."/>
            <person name="Alfaro M."/>
            <person name="Sun H."/>
            <person name="Tritt A."/>
            <person name="Yoshinaga Y."/>
            <person name="Zwiers L.-H."/>
            <person name="Turgeon B."/>
            <person name="Goodwin S."/>
            <person name="Spatafora J."/>
            <person name="Crous P."/>
            <person name="Grigoriev I."/>
        </authorList>
    </citation>
    <scope>NUCLEOTIDE SEQUENCE</scope>
    <source>
        <strain evidence="2">CBS 675.92</strain>
    </source>
</reference>
<dbReference type="InterPro" id="IPR010730">
    <property type="entry name" value="HET"/>
</dbReference>
<dbReference type="Proteomes" id="UP000800035">
    <property type="component" value="Unassembled WGS sequence"/>
</dbReference>
<dbReference type="OrthoDB" id="3486565at2759"/>
<accession>A0A6A5TDN9</accession>
<evidence type="ECO:0000313" key="3">
    <source>
        <dbReference type="Proteomes" id="UP000800035"/>
    </source>
</evidence>
<dbReference type="PANTHER" id="PTHR33112:SF13">
    <property type="entry name" value="HETEROKARYON INCOMPATIBILITY DOMAIN-CONTAINING PROTEIN"/>
    <property type="match status" value="1"/>
</dbReference>
<organism evidence="2 3">
    <name type="scientific">Byssothecium circinans</name>
    <dbReference type="NCBI Taxonomy" id="147558"/>
    <lineage>
        <taxon>Eukaryota</taxon>
        <taxon>Fungi</taxon>
        <taxon>Dikarya</taxon>
        <taxon>Ascomycota</taxon>
        <taxon>Pezizomycotina</taxon>
        <taxon>Dothideomycetes</taxon>
        <taxon>Pleosporomycetidae</taxon>
        <taxon>Pleosporales</taxon>
        <taxon>Massarineae</taxon>
        <taxon>Massarinaceae</taxon>
        <taxon>Byssothecium</taxon>
    </lineage>
</organism>
<dbReference type="Pfam" id="PF06985">
    <property type="entry name" value="HET"/>
    <property type="match status" value="1"/>
</dbReference>
<evidence type="ECO:0000313" key="2">
    <source>
        <dbReference type="EMBL" id="KAF1950390.1"/>
    </source>
</evidence>
<dbReference type="PANTHER" id="PTHR33112">
    <property type="entry name" value="DOMAIN PROTEIN, PUTATIVE-RELATED"/>
    <property type="match status" value="1"/>
</dbReference>
<keyword evidence="3" id="KW-1185">Reference proteome</keyword>
<dbReference type="EMBL" id="ML977026">
    <property type="protein sequence ID" value="KAF1950390.1"/>
    <property type="molecule type" value="Genomic_DNA"/>
</dbReference>